<dbReference type="InterPro" id="IPR000182">
    <property type="entry name" value="GNAT_dom"/>
</dbReference>
<proteinExistence type="predicted"/>
<dbReference type="Pfam" id="PF00583">
    <property type="entry name" value="Acetyltransf_1"/>
    <property type="match status" value="1"/>
</dbReference>
<evidence type="ECO:0000313" key="5">
    <source>
        <dbReference type="Proteomes" id="UP000823775"/>
    </source>
</evidence>
<organism evidence="4 5">
    <name type="scientific">Datura stramonium</name>
    <name type="common">Jimsonweed</name>
    <name type="synonym">Common thornapple</name>
    <dbReference type="NCBI Taxonomy" id="4076"/>
    <lineage>
        <taxon>Eukaryota</taxon>
        <taxon>Viridiplantae</taxon>
        <taxon>Streptophyta</taxon>
        <taxon>Embryophyta</taxon>
        <taxon>Tracheophyta</taxon>
        <taxon>Spermatophyta</taxon>
        <taxon>Magnoliopsida</taxon>
        <taxon>eudicotyledons</taxon>
        <taxon>Gunneridae</taxon>
        <taxon>Pentapetalae</taxon>
        <taxon>asterids</taxon>
        <taxon>lamiids</taxon>
        <taxon>Solanales</taxon>
        <taxon>Solanaceae</taxon>
        <taxon>Solanoideae</taxon>
        <taxon>Datureae</taxon>
        <taxon>Datura</taxon>
    </lineage>
</organism>
<dbReference type="InterPro" id="IPR016181">
    <property type="entry name" value="Acyl_CoA_acyltransferase"/>
</dbReference>
<keyword evidence="2" id="KW-0012">Acyltransferase</keyword>
<evidence type="ECO:0000256" key="2">
    <source>
        <dbReference type="ARBA" id="ARBA00023315"/>
    </source>
</evidence>
<dbReference type="CDD" id="cd04301">
    <property type="entry name" value="NAT_SF"/>
    <property type="match status" value="1"/>
</dbReference>
<accession>A0ABS8SLT1</accession>
<comment type="caution">
    <text evidence="4">The sequence shown here is derived from an EMBL/GenBank/DDBJ whole genome shotgun (WGS) entry which is preliminary data.</text>
</comment>
<dbReference type="EMBL" id="JACEIK010000621">
    <property type="protein sequence ID" value="MCD7459908.1"/>
    <property type="molecule type" value="Genomic_DNA"/>
</dbReference>
<evidence type="ECO:0000259" key="3">
    <source>
        <dbReference type="PROSITE" id="PS51186"/>
    </source>
</evidence>
<reference evidence="4 5" key="1">
    <citation type="journal article" date="2021" name="BMC Genomics">
        <title>Datura genome reveals duplications of psychoactive alkaloid biosynthetic genes and high mutation rate following tissue culture.</title>
        <authorList>
            <person name="Rajewski A."/>
            <person name="Carter-House D."/>
            <person name="Stajich J."/>
            <person name="Litt A."/>
        </authorList>
    </citation>
    <scope>NUCLEOTIDE SEQUENCE [LARGE SCALE GENOMIC DNA]</scope>
    <source>
        <strain evidence="4">AR-01</strain>
    </source>
</reference>
<protein>
    <submittedName>
        <fullName evidence="4">Diamine acetyltransferase 1</fullName>
    </submittedName>
</protein>
<dbReference type="PROSITE" id="PS51186">
    <property type="entry name" value="GNAT"/>
    <property type="match status" value="1"/>
</dbReference>
<evidence type="ECO:0000313" key="4">
    <source>
        <dbReference type="EMBL" id="MCD7459908.1"/>
    </source>
</evidence>
<dbReference type="InterPro" id="IPR051016">
    <property type="entry name" value="Diverse_Substrate_AcTransf"/>
</dbReference>
<name>A0ABS8SLT1_DATST</name>
<sequence>MAEKISFSAQISGRVRLATESDVPHLHKLMYQMAKYHNYTKVFNATEASISTNLFNSNNPCPPFYSVTTFILEVSPNTFPQENTKSSIFDPILKTINLDSPILDLESELFRTNNNNISSAMSQVRSGEDSVYAVLSPSYKDRKTVFDEPSTQELFRTNNNNIFSIMSQVRSEEGDVYEASPLSWKDRKTVSDNYNIVVAGYVLFYPSYSGYFDKPGFFIENMYVRECYRKCGFGKMLFSAVASQAVKMGFTKVDWLTVGWNENAIDFYLGMGAYIMQDVKRFRLSGEGLDAFATTNEDADKS</sequence>
<evidence type="ECO:0000256" key="1">
    <source>
        <dbReference type="ARBA" id="ARBA00022679"/>
    </source>
</evidence>
<dbReference type="PANTHER" id="PTHR10545">
    <property type="entry name" value="DIAMINE N-ACETYLTRANSFERASE"/>
    <property type="match status" value="1"/>
</dbReference>
<dbReference type="Proteomes" id="UP000823775">
    <property type="component" value="Unassembled WGS sequence"/>
</dbReference>
<feature type="domain" description="N-acetyltransferase" evidence="3">
    <location>
        <begin position="149"/>
        <end position="296"/>
    </location>
</feature>
<gene>
    <name evidence="4" type="primary">SAT1_10</name>
    <name evidence="4" type="ORF">HAX54_042289</name>
</gene>
<dbReference type="PANTHER" id="PTHR10545:SF59">
    <property type="entry name" value="ACETYLTRANSFERASE NATA1-LIKE-RELATED"/>
    <property type="match status" value="1"/>
</dbReference>
<keyword evidence="5" id="KW-1185">Reference proteome</keyword>
<keyword evidence="1" id="KW-0808">Transferase</keyword>
<dbReference type="Gene3D" id="3.40.630.30">
    <property type="match status" value="1"/>
</dbReference>
<dbReference type="SUPFAM" id="SSF55729">
    <property type="entry name" value="Acyl-CoA N-acyltransferases (Nat)"/>
    <property type="match status" value="1"/>
</dbReference>